<name>A0ABM9PG13_9FLAO</name>
<protein>
    <submittedName>
        <fullName evidence="2">Phosphatase, C-terminal domain of histone macro H2A1 like protein</fullName>
    </submittedName>
</protein>
<feature type="domain" description="Macro" evidence="1">
    <location>
        <begin position="20"/>
        <end position="201"/>
    </location>
</feature>
<dbReference type="SMART" id="SM00506">
    <property type="entry name" value="A1pp"/>
    <property type="match status" value="1"/>
</dbReference>
<accession>A0ABM9PG13</accession>
<evidence type="ECO:0000259" key="1">
    <source>
        <dbReference type="PROSITE" id="PS51154"/>
    </source>
</evidence>
<evidence type="ECO:0000313" key="2">
    <source>
        <dbReference type="EMBL" id="CAL2104421.1"/>
    </source>
</evidence>
<reference evidence="2 3" key="1">
    <citation type="submission" date="2024-05" db="EMBL/GenBank/DDBJ databases">
        <authorList>
            <person name="Duchaud E."/>
        </authorList>
    </citation>
    <scope>NUCLEOTIDE SEQUENCE [LARGE SCALE GENOMIC DNA]</scope>
    <source>
        <strain evidence="2">Ena-SAMPLE-TAB-13-05-2024-13:56:06:370-140308</strain>
    </source>
</reference>
<dbReference type="SUPFAM" id="SSF52949">
    <property type="entry name" value="Macro domain-like"/>
    <property type="match status" value="1"/>
</dbReference>
<evidence type="ECO:0000313" key="3">
    <source>
        <dbReference type="Proteomes" id="UP001497527"/>
    </source>
</evidence>
<dbReference type="RefSeq" id="WP_348718759.1">
    <property type="nucleotide sequence ID" value="NZ_CAXJIO010000016.1"/>
</dbReference>
<proteinExistence type="predicted"/>
<dbReference type="Pfam" id="PF01661">
    <property type="entry name" value="Macro"/>
    <property type="match status" value="1"/>
</dbReference>
<dbReference type="InterPro" id="IPR043472">
    <property type="entry name" value="Macro_dom-like"/>
</dbReference>
<sequence length="201" mass="22938">MSISPKLFEITLIDVQNELCTEWQKSFEEFSEVSIVNGKFELEREYDCLVSPANSFGLMDGGIDLAIRNYFGMKIQYNVQKRIQKEFYGEQPVGTSIIVFTENECHPFLAHTPTMRVPTDISKTDNVYNAFFAMLTSIANHNKTGKARIEKVLCPGMGTATGRMSPKEAARQMSIAYKNFKYPTTNMNWKNLNKRHLEIIG</sequence>
<organism evidence="2 3">
    <name type="scientific">Tenacibaculum polynesiense</name>
    <dbReference type="NCBI Taxonomy" id="3137857"/>
    <lineage>
        <taxon>Bacteria</taxon>
        <taxon>Pseudomonadati</taxon>
        <taxon>Bacteroidota</taxon>
        <taxon>Flavobacteriia</taxon>
        <taxon>Flavobacteriales</taxon>
        <taxon>Flavobacteriaceae</taxon>
        <taxon>Tenacibaculum</taxon>
    </lineage>
</organism>
<dbReference type="EMBL" id="CAXJIO010000016">
    <property type="protein sequence ID" value="CAL2104421.1"/>
    <property type="molecule type" value="Genomic_DNA"/>
</dbReference>
<comment type="caution">
    <text evidence="2">The sequence shown here is derived from an EMBL/GenBank/DDBJ whole genome shotgun (WGS) entry which is preliminary data.</text>
</comment>
<dbReference type="InterPro" id="IPR002589">
    <property type="entry name" value="Macro_dom"/>
</dbReference>
<dbReference type="Gene3D" id="3.40.220.10">
    <property type="entry name" value="Leucine Aminopeptidase, subunit E, domain 1"/>
    <property type="match status" value="1"/>
</dbReference>
<dbReference type="PROSITE" id="PS51154">
    <property type="entry name" value="MACRO"/>
    <property type="match status" value="1"/>
</dbReference>
<gene>
    <name evidence="2" type="ORF">T190423A01A_70114</name>
</gene>
<keyword evidence="3" id="KW-1185">Reference proteome</keyword>
<dbReference type="Proteomes" id="UP001497527">
    <property type="component" value="Unassembled WGS sequence"/>
</dbReference>